<gene>
    <name evidence="2" type="ORF">FCN74_05675</name>
</gene>
<dbReference type="CDD" id="cd05243">
    <property type="entry name" value="SDR_a5"/>
    <property type="match status" value="1"/>
</dbReference>
<dbReference type="AlphaFoldDB" id="A0A4U5TR27"/>
<reference evidence="2 3" key="1">
    <citation type="submission" date="2019-04" db="EMBL/GenBank/DDBJ databases">
        <title>Psychroflexus halotolerans sp. nov., isolated from a marine solar saltern.</title>
        <authorList>
            <person name="Feng X."/>
        </authorList>
    </citation>
    <scope>NUCLEOTIDE SEQUENCE [LARGE SCALE GENOMIC DNA]</scope>
    <source>
        <strain evidence="2 3">WDS2C27</strain>
    </source>
</reference>
<name>A0A4U5TR27_9FLAO</name>
<keyword evidence="3" id="KW-1185">Reference proteome</keyword>
<protein>
    <submittedName>
        <fullName evidence="2">SDR family oxidoreductase</fullName>
    </submittedName>
</protein>
<dbReference type="InterPro" id="IPR036291">
    <property type="entry name" value="NAD(P)-bd_dom_sf"/>
</dbReference>
<dbReference type="Gene3D" id="3.40.50.720">
    <property type="entry name" value="NAD(P)-binding Rossmann-like Domain"/>
    <property type="match status" value="1"/>
</dbReference>
<accession>A0A4U5TR27</accession>
<proteinExistence type="predicted"/>
<feature type="domain" description="NAD(P)-binding" evidence="1">
    <location>
        <begin position="8"/>
        <end position="188"/>
    </location>
</feature>
<dbReference type="PANTHER" id="PTHR15020">
    <property type="entry name" value="FLAVIN REDUCTASE-RELATED"/>
    <property type="match status" value="1"/>
</dbReference>
<dbReference type="Pfam" id="PF13460">
    <property type="entry name" value="NAD_binding_10"/>
    <property type="match status" value="1"/>
</dbReference>
<dbReference type="RefSeq" id="WP_138931629.1">
    <property type="nucleotide sequence ID" value="NZ_SWMU01000002.1"/>
</dbReference>
<organism evidence="2 3">
    <name type="scientific">Mesohalobacter halotolerans</name>
    <dbReference type="NCBI Taxonomy" id="1883405"/>
    <lineage>
        <taxon>Bacteria</taxon>
        <taxon>Pseudomonadati</taxon>
        <taxon>Bacteroidota</taxon>
        <taxon>Flavobacteriia</taxon>
        <taxon>Flavobacteriales</taxon>
        <taxon>Flavobacteriaceae</taxon>
        <taxon>Mesohalobacter</taxon>
    </lineage>
</organism>
<dbReference type="InterPro" id="IPR016040">
    <property type="entry name" value="NAD(P)-bd_dom"/>
</dbReference>
<dbReference type="OrthoDB" id="9803892at2"/>
<dbReference type="Proteomes" id="UP000306552">
    <property type="component" value="Unassembled WGS sequence"/>
</dbReference>
<sequence>MENILVIGANGKTGKIICKVLNNASGYKPFAMIRQEKQKSYFENQGIHTRIGDLENDFPDAFKDIHKVIFAAGSGGHTSDKKTTAIDQDGAIKSIVIAENQRLQKFVMLSSMGTDKPEQIKSLKHYLEAKKKADDFLKASNLSYTIVQPGALTNDEGHEKVKIASRLNSVGQISREDVAQALIYALEESIAKDTSFEMLSGQDDLKYAIENYK</sequence>
<evidence type="ECO:0000313" key="2">
    <source>
        <dbReference type="EMBL" id="TKS56526.1"/>
    </source>
</evidence>
<dbReference type="SUPFAM" id="SSF51735">
    <property type="entry name" value="NAD(P)-binding Rossmann-fold domains"/>
    <property type="match status" value="1"/>
</dbReference>
<comment type="caution">
    <text evidence="2">The sequence shown here is derived from an EMBL/GenBank/DDBJ whole genome shotgun (WGS) entry which is preliminary data.</text>
</comment>
<dbReference type="EMBL" id="SWMU01000002">
    <property type="protein sequence ID" value="TKS56526.1"/>
    <property type="molecule type" value="Genomic_DNA"/>
</dbReference>
<dbReference type="PANTHER" id="PTHR15020:SF50">
    <property type="entry name" value="UPF0659 PROTEIN YMR090W"/>
    <property type="match status" value="1"/>
</dbReference>
<evidence type="ECO:0000259" key="1">
    <source>
        <dbReference type="Pfam" id="PF13460"/>
    </source>
</evidence>
<evidence type="ECO:0000313" key="3">
    <source>
        <dbReference type="Proteomes" id="UP000306552"/>
    </source>
</evidence>